<dbReference type="FunFam" id="1.10.630.10:FF:000182">
    <property type="entry name" value="Cytochrome P450 3A4"/>
    <property type="match status" value="1"/>
</dbReference>
<evidence type="ECO:0000256" key="8">
    <source>
        <dbReference type="PIRSR" id="PIRSR602401-1"/>
    </source>
</evidence>
<accession>A0A0K0ED06</accession>
<name>A0A0K0ED06_STRER</name>
<keyword evidence="7 9" id="KW-0503">Monooxygenase</keyword>
<dbReference type="InterPro" id="IPR001128">
    <property type="entry name" value="Cyt_P450"/>
</dbReference>
<dbReference type="Pfam" id="PF00067">
    <property type="entry name" value="p450"/>
    <property type="match status" value="1"/>
</dbReference>
<dbReference type="InterPro" id="IPR017972">
    <property type="entry name" value="Cyt_P450_CS"/>
</dbReference>
<dbReference type="PROSITE" id="PS00086">
    <property type="entry name" value="CYTOCHROME_P450"/>
    <property type="match status" value="1"/>
</dbReference>
<proteinExistence type="inferred from homology"/>
<dbReference type="STRING" id="6248.A0A0K0ED06"/>
<evidence type="ECO:0000313" key="11">
    <source>
        <dbReference type="WBParaSite" id="SSTP_0000737000.1"/>
    </source>
</evidence>
<dbReference type="PRINTS" id="PR00385">
    <property type="entry name" value="P450"/>
</dbReference>
<evidence type="ECO:0000256" key="1">
    <source>
        <dbReference type="ARBA" id="ARBA00001971"/>
    </source>
</evidence>
<keyword evidence="5 9" id="KW-0560">Oxidoreductase</keyword>
<dbReference type="AlphaFoldDB" id="A0A0K0ED06"/>
<keyword evidence="6 8" id="KW-0408">Iron</keyword>
<evidence type="ECO:0000256" key="2">
    <source>
        <dbReference type="ARBA" id="ARBA00010617"/>
    </source>
</evidence>
<feature type="binding site" description="axial binding residue" evidence="8">
    <location>
        <position position="454"/>
    </location>
    <ligand>
        <name>heme</name>
        <dbReference type="ChEBI" id="CHEBI:30413"/>
    </ligand>
    <ligandPart>
        <name>Fe</name>
        <dbReference type="ChEBI" id="CHEBI:18248"/>
    </ligandPart>
</feature>
<dbReference type="InterPro" id="IPR002401">
    <property type="entry name" value="Cyt_P450_E_grp-I"/>
</dbReference>
<evidence type="ECO:0000256" key="5">
    <source>
        <dbReference type="ARBA" id="ARBA00023002"/>
    </source>
</evidence>
<dbReference type="Proteomes" id="UP000035681">
    <property type="component" value="Unplaced"/>
</dbReference>
<dbReference type="PRINTS" id="PR00463">
    <property type="entry name" value="EP450I"/>
</dbReference>
<evidence type="ECO:0000313" key="10">
    <source>
        <dbReference type="Proteomes" id="UP000035681"/>
    </source>
</evidence>
<dbReference type="InterPro" id="IPR036396">
    <property type="entry name" value="Cyt_P450_sf"/>
</dbReference>
<dbReference type="PANTHER" id="PTHR24291">
    <property type="entry name" value="CYTOCHROME P450 FAMILY 4"/>
    <property type="match status" value="1"/>
</dbReference>
<dbReference type="InterPro" id="IPR050196">
    <property type="entry name" value="Cytochrome_P450_Monoox"/>
</dbReference>
<dbReference type="GO" id="GO:0005506">
    <property type="term" value="F:iron ion binding"/>
    <property type="evidence" value="ECO:0007669"/>
    <property type="project" value="InterPro"/>
</dbReference>
<dbReference type="CDD" id="cd20628">
    <property type="entry name" value="CYP4"/>
    <property type="match status" value="1"/>
</dbReference>
<keyword evidence="10" id="KW-1185">Reference proteome</keyword>
<keyword evidence="4 8" id="KW-0479">Metal-binding</keyword>
<sequence>MAVLQFILTLLCIYALSKIKSIWIWYKIRNRKHELGDKISGPKGIPFFGNSLSFPKDTKKTIEYMTEEFNKVNEKNEPFIRFWIGEKLLVVPINGKAAKYIIDNELEKGADYDLLRQWLNEGLVVSSGEKWKHNRKLITPSFHFGMLKNYFSIFNNEGKIFVETLTKYANTNNEVNIIKYAKRVALDVICETAMGTKMNTQKNPNHQYIENVEIINRNAAIFTRNPLYLIKPIWYLFGEGFSTNRSLKILKDFTLNIINNRWKQYKQNNIDENNNNNDNNNNKEKHDFLKNLLDYRAQNSMTDQDVLDEVQTFTFAGHDTTATAFSFLIWALSTHPDIQERLYEEICDVYEFEERDVIPDDLTKLPYLDRVIKESLRRHPTIPIILRKINKEIDILGYTLPKDTNFMISIYHIHFNHKIYSDPMKFDPDRFLPENCATRDAYDYIPFSAGPRNCIGQKFSLFELKTLVIWVLRKYKFHSNQPYDYIKLLPEVVIHNDKDYPILITTR</sequence>
<comment type="cofactor">
    <cofactor evidence="1 8">
        <name>heme</name>
        <dbReference type="ChEBI" id="CHEBI:30413"/>
    </cofactor>
</comment>
<dbReference type="WBParaSite" id="SSTP_0000737000.1">
    <property type="protein sequence ID" value="SSTP_0000737000.1"/>
    <property type="gene ID" value="SSTP_0000737000"/>
</dbReference>
<evidence type="ECO:0000256" key="7">
    <source>
        <dbReference type="ARBA" id="ARBA00023033"/>
    </source>
</evidence>
<keyword evidence="3 8" id="KW-0349">Heme</keyword>
<reference evidence="11" key="1">
    <citation type="submission" date="2015-08" db="UniProtKB">
        <authorList>
            <consortium name="WormBaseParasite"/>
        </authorList>
    </citation>
    <scope>IDENTIFICATION</scope>
</reference>
<dbReference type="Gene3D" id="1.10.630.10">
    <property type="entry name" value="Cytochrome P450"/>
    <property type="match status" value="1"/>
</dbReference>
<protein>
    <submittedName>
        <fullName evidence="11 12">Cytochrome P450</fullName>
    </submittedName>
</protein>
<comment type="similarity">
    <text evidence="2 9">Belongs to the cytochrome P450 family.</text>
</comment>
<organism evidence="11">
    <name type="scientific">Strongyloides stercoralis</name>
    <name type="common">Threadworm</name>
    <dbReference type="NCBI Taxonomy" id="6248"/>
    <lineage>
        <taxon>Eukaryota</taxon>
        <taxon>Metazoa</taxon>
        <taxon>Ecdysozoa</taxon>
        <taxon>Nematoda</taxon>
        <taxon>Chromadorea</taxon>
        <taxon>Rhabditida</taxon>
        <taxon>Tylenchina</taxon>
        <taxon>Panagrolaimomorpha</taxon>
        <taxon>Strongyloidoidea</taxon>
        <taxon>Strongyloididae</taxon>
        <taxon>Strongyloides</taxon>
    </lineage>
</organism>
<evidence type="ECO:0000256" key="4">
    <source>
        <dbReference type="ARBA" id="ARBA00022723"/>
    </source>
</evidence>
<evidence type="ECO:0000313" key="12">
    <source>
        <dbReference type="WBParaSite" id="TCONS_00009439.p1"/>
    </source>
</evidence>
<dbReference type="GO" id="GO:0004497">
    <property type="term" value="F:monooxygenase activity"/>
    <property type="evidence" value="ECO:0007669"/>
    <property type="project" value="UniProtKB-KW"/>
</dbReference>
<evidence type="ECO:0000256" key="6">
    <source>
        <dbReference type="ARBA" id="ARBA00023004"/>
    </source>
</evidence>
<evidence type="ECO:0000256" key="9">
    <source>
        <dbReference type="RuleBase" id="RU000461"/>
    </source>
</evidence>
<dbReference type="GO" id="GO:0020037">
    <property type="term" value="F:heme binding"/>
    <property type="evidence" value="ECO:0007669"/>
    <property type="project" value="InterPro"/>
</dbReference>
<dbReference type="SUPFAM" id="SSF48264">
    <property type="entry name" value="Cytochrome P450"/>
    <property type="match status" value="1"/>
</dbReference>
<dbReference type="WBParaSite" id="TCONS_00009439.p1">
    <property type="protein sequence ID" value="TCONS_00009439.p1"/>
    <property type="gene ID" value="XLOC_007250"/>
</dbReference>
<dbReference type="GO" id="GO:0016705">
    <property type="term" value="F:oxidoreductase activity, acting on paired donors, with incorporation or reduction of molecular oxygen"/>
    <property type="evidence" value="ECO:0007669"/>
    <property type="project" value="InterPro"/>
</dbReference>
<evidence type="ECO:0000256" key="3">
    <source>
        <dbReference type="ARBA" id="ARBA00022617"/>
    </source>
</evidence>
<dbReference type="PANTHER" id="PTHR24291:SF128">
    <property type="entry name" value="CYTOCHROME P450"/>
    <property type="match status" value="1"/>
</dbReference>